<reference evidence="2" key="1">
    <citation type="submission" date="2014-12" db="EMBL/GenBank/DDBJ databases">
        <title>Genome Sequence of Valsa Canker Pathogens Uncovers a Specific Adaption of Colonization on Woody Bark.</title>
        <authorList>
            <person name="Yin Z."/>
            <person name="Liu H."/>
            <person name="Gao X."/>
            <person name="Li Z."/>
            <person name="Song N."/>
            <person name="Ke X."/>
            <person name="Dai Q."/>
            <person name="Wu Y."/>
            <person name="Sun Y."/>
            <person name="Xu J.-R."/>
            <person name="Kang Z.K."/>
            <person name="Wang L."/>
            <person name="Huang L."/>
        </authorList>
    </citation>
    <scope>NUCLEOTIDE SEQUENCE [LARGE SCALE GENOMIC DNA]</scope>
    <source>
        <strain evidence="2">03-8</strain>
    </source>
</reference>
<evidence type="ECO:0000256" key="1">
    <source>
        <dbReference type="SAM" id="MobiDB-lite"/>
    </source>
</evidence>
<evidence type="ECO:0000313" key="3">
    <source>
        <dbReference type="Proteomes" id="UP000078559"/>
    </source>
</evidence>
<accession>A0A194VUV0</accession>
<protein>
    <submittedName>
        <fullName evidence="2">Uncharacterized protein</fullName>
    </submittedName>
</protein>
<dbReference type="EMBL" id="CM003100">
    <property type="protein sequence ID" value="KUI67984.1"/>
    <property type="molecule type" value="Genomic_DNA"/>
</dbReference>
<organism evidence="2 3">
    <name type="scientific">Cytospora mali</name>
    <name type="common">Apple Valsa canker fungus</name>
    <name type="synonym">Valsa mali</name>
    <dbReference type="NCBI Taxonomy" id="578113"/>
    <lineage>
        <taxon>Eukaryota</taxon>
        <taxon>Fungi</taxon>
        <taxon>Dikarya</taxon>
        <taxon>Ascomycota</taxon>
        <taxon>Pezizomycotina</taxon>
        <taxon>Sordariomycetes</taxon>
        <taxon>Sordariomycetidae</taxon>
        <taxon>Diaporthales</taxon>
        <taxon>Cytosporaceae</taxon>
        <taxon>Cytospora</taxon>
    </lineage>
</organism>
<gene>
    <name evidence="2" type="ORF">VM1G_11521</name>
</gene>
<dbReference type="AlphaFoldDB" id="A0A194VUV0"/>
<keyword evidence="3" id="KW-1185">Reference proteome</keyword>
<proteinExistence type="predicted"/>
<feature type="region of interest" description="Disordered" evidence="1">
    <location>
        <begin position="44"/>
        <end position="65"/>
    </location>
</feature>
<feature type="region of interest" description="Disordered" evidence="1">
    <location>
        <begin position="88"/>
        <end position="107"/>
    </location>
</feature>
<feature type="region of interest" description="Disordered" evidence="1">
    <location>
        <begin position="115"/>
        <end position="134"/>
    </location>
</feature>
<evidence type="ECO:0000313" key="2">
    <source>
        <dbReference type="EMBL" id="KUI67984.1"/>
    </source>
</evidence>
<dbReference type="Proteomes" id="UP000078559">
    <property type="component" value="Chromosome 3"/>
</dbReference>
<sequence>MAGQAGWANQRPGIIVHGLGDEACGEWAKVLRIWNWISLNARSMPAPRERPNGKRCPAMNPEQSDDQSNIMAAAGQGDEENLKGFLMRSSDVDSDTRRRGIGARDSTTDLNRIQGALVGPNRDAEAASAYEISR</sequence>
<name>A0A194VUV0_CYTMA</name>